<organism evidence="1 2">
    <name type="scientific">Mythimna loreyi</name>
    <dbReference type="NCBI Taxonomy" id="667449"/>
    <lineage>
        <taxon>Eukaryota</taxon>
        <taxon>Metazoa</taxon>
        <taxon>Ecdysozoa</taxon>
        <taxon>Arthropoda</taxon>
        <taxon>Hexapoda</taxon>
        <taxon>Insecta</taxon>
        <taxon>Pterygota</taxon>
        <taxon>Neoptera</taxon>
        <taxon>Endopterygota</taxon>
        <taxon>Lepidoptera</taxon>
        <taxon>Glossata</taxon>
        <taxon>Ditrysia</taxon>
        <taxon>Noctuoidea</taxon>
        <taxon>Noctuidae</taxon>
        <taxon>Noctuinae</taxon>
        <taxon>Hadenini</taxon>
        <taxon>Mythimna</taxon>
    </lineage>
</organism>
<name>A0ACC2R6D2_9NEOP</name>
<gene>
    <name evidence="1" type="ORF">PYW08_014055</name>
</gene>
<protein>
    <submittedName>
        <fullName evidence="1">Uncharacterized protein</fullName>
    </submittedName>
</protein>
<proteinExistence type="predicted"/>
<comment type="caution">
    <text evidence="1">The sequence shown here is derived from an EMBL/GenBank/DDBJ whole genome shotgun (WGS) entry which is preliminary data.</text>
</comment>
<keyword evidence="2" id="KW-1185">Reference proteome</keyword>
<accession>A0ACC2R6D2</accession>
<sequence>MEARKDSLSTIKLCRFCLAQGDSLTSIYEKRSTKNTINLSLKILSCVSVEVFPSDRRPTYICNRCKFFMELSYDFKNFCRQADEHILQFIQNATPMTPMSWPQSLLKIFRLANKAPEVSVMKTVIEGGTTVHVTQESDSDEEDDENVYNVKIGDGSDDGSKSARIKVITATDTDKGKPKRGKGNTEGIYETLQNSEPELDEQEKLKKAMKREVALDRRNYPYRCQYCSARFATAPKLARHVRTHNEEKSFPCKYCNKSFVKSHHLTRHLRLKHRENIRTCRGPFGETDQYRCEQCEDSFATQDELIYHSAIHATQNLICPLCQEKFEDVDAVTAHIKSHVNGTEFMCELCELVFTSKEKLECHLSVAHDDELRSVPDESSTEMDVDEDEEDSTINVKELDDHMVVEIKKTSDYLIPNAQEESLEKLENTNSEESDCEPALPDLQTALAIASKSTGKEPAQISIATVGGATITKTVTPPKKDEKSETQTASILRKAEEVKKKVIPQVASEPIAEKKTNNKMENNSAGTSDKSLRMLEKDLQELKRTHPRNDVAKTPAKPLETLRSRRAQIHTSTPKPRTPTDDRKMQIVSRSPIPEKKLPERRILTKENKEPKESKDAKTNNGNAKEDKIAKEKEAKEREAKEKEAKEREAKEKEAKEREAKEKEAKEKEAKEKEAKQVKEKETPKNIVKNGSDKINSEEGIRRSTRPSKIKDYAKMIRDRSQDSDEENDDSDDTDDEEYKEVEKPVETKARARRASIKTPAPKATPPKTTSSPGTPAPRKRGRPRKDAVAAKVRKEEIEDEEVDEESESEKEKPKTPVVAEKQKDNKNASEAAPEINKSAVEQKPQGTLVSPTGQTLKKIPIKALPPGVKPMPLPVNARPMGGELCEMQIGKKVVKVQKIVMTKAEVEAMAKKGLVEMKDGTMVLKQGIKIPTSDASVLKTSLVGEDKESPSNKKVAPTRCDFGEDA</sequence>
<dbReference type="EMBL" id="CM056781">
    <property type="protein sequence ID" value="KAJ8734805.1"/>
    <property type="molecule type" value="Genomic_DNA"/>
</dbReference>
<reference evidence="1" key="1">
    <citation type="submission" date="2023-03" db="EMBL/GenBank/DDBJ databases">
        <title>Chromosome-level genomes of two armyworms, Mythimna separata and Mythimna loreyi, provide insights into the biosynthesis and reception of sex pheromones.</title>
        <authorList>
            <person name="Zhao H."/>
        </authorList>
    </citation>
    <scope>NUCLEOTIDE SEQUENCE</scope>
    <source>
        <strain evidence="1">BeijingLab</strain>
    </source>
</reference>
<evidence type="ECO:0000313" key="1">
    <source>
        <dbReference type="EMBL" id="KAJ8734805.1"/>
    </source>
</evidence>
<evidence type="ECO:0000313" key="2">
    <source>
        <dbReference type="Proteomes" id="UP001231649"/>
    </source>
</evidence>
<dbReference type="Proteomes" id="UP001231649">
    <property type="component" value="Chromosome 5"/>
</dbReference>